<dbReference type="Gene3D" id="2.60.370.10">
    <property type="entry name" value="Ctag/Cox11"/>
    <property type="match status" value="1"/>
</dbReference>
<dbReference type="SUPFAM" id="SSF110111">
    <property type="entry name" value="Ctag/Cox11"/>
    <property type="match status" value="1"/>
</dbReference>
<dbReference type="HAMAP" id="MF_00155">
    <property type="entry name" value="CtaG"/>
    <property type="match status" value="1"/>
</dbReference>
<keyword evidence="3" id="KW-0812">Transmembrane</keyword>
<name>A0A6B2LIS7_9EUKA</name>
<dbReference type="AlphaFoldDB" id="A0A6B2LIS7"/>
<protein>
    <recommendedName>
        <fullName evidence="7">Cytochrome c oxidase assembly protein CtaG</fullName>
    </recommendedName>
</protein>
<accession>A0A6B2LIS7</accession>
<dbReference type="InterPro" id="IPR007533">
    <property type="entry name" value="Cyt_c_oxidase_assmbl_CtaG"/>
</dbReference>
<evidence type="ECO:0008006" key="7">
    <source>
        <dbReference type="Google" id="ProtNLM"/>
    </source>
</evidence>
<dbReference type="PANTHER" id="PTHR21320">
    <property type="entry name" value="CYTOCHROME C OXIDASE ASSEMBLY PROTEIN COX11-RELATED"/>
    <property type="match status" value="1"/>
</dbReference>
<evidence type="ECO:0000256" key="1">
    <source>
        <dbReference type="ARBA" id="ARBA00004007"/>
    </source>
</evidence>
<dbReference type="PIRSF" id="PIRSF005413">
    <property type="entry name" value="COX11"/>
    <property type="match status" value="1"/>
</dbReference>
<evidence type="ECO:0000256" key="4">
    <source>
        <dbReference type="ARBA" id="ARBA00022989"/>
    </source>
</evidence>
<dbReference type="InterPro" id="IPR023471">
    <property type="entry name" value="CtaG/Cox11_dom_sf"/>
</dbReference>
<evidence type="ECO:0000313" key="6">
    <source>
        <dbReference type="EMBL" id="NDV36711.1"/>
    </source>
</evidence>
<dbReference type="EMBL" id="GIBP01007742">
    <property type="protein sequence ID" value="NDV36711.1"/>
    <property type="molecule type" value="Transcribed_RNA"/>
</dbReference>
<evidence type="ECO:0000256" key="3">
    <source>
        <dbReference type="ARBA" id="ARBA00022692"/>
    </source>
</evidence>
<comment type="subcellular location">
    <subcellularLocation>
        <location evidence="2">Mitochondrion inner membrane</location>
        <topology evidence="2">Single-pass membrane protein</topology>
        <orientation evidence="2">Intermembrane side</orientation>
    </subcellularLocation>
</comment>
<organism evidence="6">
    <name type="scientific">Arcella intermedia</name>
    <dbReference type="NCBI Taxonomy" id="1963864"/>
    <lineage>
        <taxon>Eukaryota</taxon>
        <taxon>Amoebozoa</taxon>
        <taxon>Tubulinea</taxon>
        <taxon>Elardia</taxon>
        <taxon>Arcellinida</taxon>
        <taxon>Sphaerothecina</taxon>
        <taxon>Arcellidae</taxon>
        <taxon>Arcella</taxon>
    </lineage>
</organism>
<evidence type="ECO:0000256" key="2">
    <source>
        <dbReference type="ARBA" id="ARBA00004243"/>
    </source>
</evidence>
<dbReference type="GO" id="GO:0005743">
    <property type="term" value="C:mitochondrial inner membrane"/>
    <property type="evidence" value="ECO:0007669"/>
    <property type="project" value="UniProtKB-SubCell"/>
</dbReference>
<keyword evidence="5" id="KW-0472">Membrane</keyword>
<dbReference type="PANTHER" id="PTHR21320:SF3">
    <property type="entry name" value="CYTOCHROME C OXIDASE ASSEMBLY PROTEIN COX11, MITOCHONDRIAL-RELATED"/>
    <property type="match status" value="1"/>
</dbReference>
<evidence type="ECO:0000256" key="5">
    <source>
        <dbReference type="ARBA" id="ARBA00023136"/>
    </source>
</evidence>
<dbReference type="NCBIfam" id="NF003465">
    <property type="entry name" value="PRK05089.1"/>
    <property type="match status" value="1"/>
</dbReference>
<reference evidence="6" key="1">
    <citation type="journal article" date="2020" name="J. Eukaryot. Microbiol.">
        <title>De novo Sequencing, Assembly and Annotation of the Transcriptome for the Free-Living Testate Amoeba Arcella intermedia.</title>
        <authorList>
            <person name="Ribeiro G.M."/>
            <person name="Porfirio-Sousa A.L."/>
            <person name="Maurer-Alcala X.X."/>
            <person name="Katz L.A."/>
            <person name="Lahr D.J.G."/>
        </authorList>
    </citation>
    <scope>NUCLEOTIDE SEQUENCE</scope>
</reference>
<dbReference type="FunFam" id="2.60.370.10:FF:000001">
    <property type="entry name" value="COX11 cytochrome c oxidase assembly homolog"/>
    <property type="match status" value="1"/>
</dbReference>
<keyword evidence="4" id="KW-1133">Transmembrane helix</keyword>
<dbReference type="GO" id="GO:0005507">
    <property type="term" value="F:copper ion binding"/>
    <property type="evidence" value="ECO:0007669"/>
    <property type="project" value="InterPro"/>
</dbReference>
<comment type="function">
    <text evidence="1">Exerts its effect at some terminal stage of cytochrome c oxidase synthesis, probably by being involved in the insertion of the copper B into subunit I.</text>
</comment>
<dbReference type="Pfam" id="PF04442">
    <property type="entry name" value="CtaG_Cox11"/>
    <property type="match status" value="1"/>
</dbReference>
<proteinExistence type="inferred from homology"/>
<sequence>MLYLFASTIGMVGMSYAFVPLYRMFCQITGFGGTTQKIEKGTRYNVNTSKEITVNFSGQTASQLPWTFEPLQKSIDVYPGETVLAFYQATNNSDEPLIGIAMYGVYPPQAGKYFEKIECFCFDEQRIGPHETVDMPVLFTLNPDLLKSRSMKDVYNITLSYTFFLSSDQNIYWDEESNTYKTIEKEQSQ</sequence>